<dbReference type="EMBL" id="MGIV01000023">
    <property type="protein sequence ID" value="OGM93659.1"/>
    <property type="molecule type" value="Genomic_DNA"/>
</dbReference>
<dbReference type="AlphaFoldDB" id="A0A1F8DZX0"/>
<reference evidence="1 2" key="1">
    <citation type="journal article" date="2016" name="Nat. Commun.">
        <title>Thousands of microbial genomes shed light on interconnected biogeochemical processes in an aquifer system.</title>
        <authorList>
            <person name="Anantharaman K."/>
            <person name="Brown C.T."/>
            <person name="Hug L.A."/>
            <person name="Sharon I."/>
            <person name="Castelle C.J."/>
            <person name="Probst A.J."/>
            <person name="Thomas B.C."/>
            <person name="Singh A."/>
            <person name="Wilkins M.J."/>
            <person name="Karaoz U."/>
            <person name="Brodie E.L."/>
            <person name="Williams K.H."/>
            <person name="Hubbard S.S."/>
            <person name="Banfield J.F."/>
        </authorList>
    </citation>
    <scope>NUCLEOTIDE SEQUENCE [LARGE SCALE GENOMIC DNA]</scope>
</reference>
<protein>
    <submittedName>
        <fullName evidence="1">Uncharacterized protein</fullName>
    </submittedName>
</protein>
<proteinExistence type="predicted"/>
<evidence type="ECO:0000313" key="1">
    <source>
        <dbReference type="EMBL" id="OGM93659.1"/>
    </source>
</evidence>
<dbReference type="Proteomes" id="UP000179057">
    <property type="component" value="Unassembled WGS sequence"/>
</dbReference>
<evidence type="ECO:0000313" key="2">
    <source>
        <dbReference type="Proteomes" id="UP000179057"/>
    </source>
</evidence>
<name>A0A1F8DZX0_9BACT</name>
<comment type="caution">
    <text evidence="1">The sequence shown here is derived from an EMBL/GenBank/DDBJ whole genome shotgun (WGS) entry which is preliminary data.</text>
</comment>
<accession>A0A1F8DZX0</accession>
<gene>
    <name evidence="1" type="ORF">A2610_00225</name>
</gene>
<sequence>MRIQIDAYHKSTPLLCPIIPNMLFGATLRMRCEVGGVRYEVGGGGGGIKYKVYGIRYGGGGEEKKR</sequence>
<organism evidence="1 2">
    <name type="scientific">Candidatus Wolfebacteria bacterium RIFOXYD1_FULL_48_65</name>
    <dbReference type="NCBI Taxonomy" id="1802561"/>
    <lineage>
        <taxon>Bacteria</taxon>
        <taxon>Candidatus Wolfeibacteriota</taxon>
    </lineage>
</organism>